<evidence type="ECO:0000256" key="2">
    <source>
        <dbReference type="ARBA" id="ARBA00022801"/>
    </source>
</evidence>
<reference evidence="5" key="1">
    <citation type="submission" date="2020-10" db="EMBL/GenBank/DDBJ databases">
        <authorList>
            <person name="Gilroy R."/>
        </authorList>
    </citation>
    <scope>NUCLEOTIDE SEQUENCE</scope>
    <source>
        <strain evidence="5">11687</strain>
    </source>
</reference>
<name>A0A9D1SG37_9FIRM</name>
<dbReference type="Pfam" id="PF00728">
    <property type="entry name" value="Glyco_hydro_20"/>
    <property type="match status" value="1"/>
</dbReference>
<proteinExistence type="inferred from homology"/>
<protein>
    <submittedName>
        <fullName evidence="5">Beta-N-acetylhexosaminidase</fullName>
    </submittedName>
</protein>
<dbReference type="InterPro" id="IPR017853">
    <property type="entry name" value="GH"/>
</dbReference>
<evidence type="ECO:0000313" key="6">
    <source>
        <dbReference type="Proteomes" id="UP000824081"/>
    </source>
</evidence>
<dbReference type="Proteomes" id="UP000824081">
    <property type="component" value="Unassembled WGS sequence"/>
</dbReference>
<dbReference type="CDD" id="cd06565">
    <property type="entry name" value="GH20_GcnA-like"/>
    <property type="match status" value="1"/>
</dbReference>
<dbReference type="InterPro" id="IPR041063">
    <property type="entry name" value="Glyco_H_20C_C"/>
</dbReference>
<dbReference type="GO" id="GO:0004563">
    <property type="term" value="F:beta-N-acetylhexosaminidase activity"/>
    <property type="evidence" value="ECO:0007669"/>
    <property type="project" value="UniProtKB-ARBA"/>
</dbReference>
<dbReference type="PANTHER" id="PTHR21040">
    <property type="entry name" value="BCDNA.GH04120"/>
    <property type="match status" value="1"/>
</dbReference>
<comment type="caution">
    <text evidence="5">The sequence shown here is derived from an EMBL/GenBank/DDBJ whole genome shotgun (WGS) entry which is preliminary data.</text>
</comment>
<gene>
    <name evidence="5" type="ORF">IAC57_02070</name>
</gene>
<evidence type="ECO:0000259" key="4">
    <source>
        <dbReference type="Pfam" id="PF18088"/>
    </source>
</evidence>
<dbReference type="AlphaFoldDB" id="A0A9D1SG37"/>
<dbReference type="InterPro" id="IPR038901">
    <property type="entry name" value="HEXDC-like"/>
</dbReference>
<dbReference type="InterPro" id="IPR015883">
    <property type="entry name" value="Glyco_hydro_20_cat"/>
</dbReference>
<dbReference type="SUPFAM" id="SSF51445">
    <property type="entry name" value="(Trans)glycosidases"/>
    <property type="match status" value="1"/>
</dbReference>
<dbReference type="Pfam" id="PF18088">
    <property type="entry name" value="Glyco_H_20C_C"/>
    <property type="match status" value="1"/>
</dbReference>
<organism evidence="5 6">
    <name type="scientific">Candidatus Scatosoma pullistercoris</name>
    <dbReference type="NCBI Taxonomy" id="2840934"/>
    <lineage>
        <taxon>Bacteria</taxon>
        <taxon>Bacillati</taxon>
        <taxon>Bacillota</taxon>
        <taxon>Clostridia</taxon>
        <taxon>Candidatus Scatosoma</taxon>
    </lineage>
</organism>
<dbReference type="PANTHER" id="PTHR21040:SF8">
    <property type="entry name" value="BCDNA.GH04120"/>
    <property type="match status" value="1"/>
</dbReference>
<dbReference type="EMBL" id="DVMZ01000056">
    <property type="protein sequence ID" value="HIU58866.1"/>
    <property type="molecule type" value="Genomic_DNA"/>
</dbReference>
<keyword evidence="2" id="KW-0378">Hydrolase</keyword>
<dbReference type="Gene3D" id="1.20.120.670">
    <property type="entry name" value="N-acetyl-b-d-glucoasminidase"/>
    <property type="match status" value="1"/>
</dbReference>
<dbReference type="GO" id="GO:0005975">
    <property type="term" value="P:carbohydrate metabolic process"/>
    <property type="evidence" value="ECO:0007669"/>
    <property type="project" value="InterPro"/>
</dbReference>
<accession>A0A9D1SG37</accession>
<sequence>MLELYTEDTYRPEGEPYFGYLRGGYTGAEIREIDAYAASKGVELVPCIQTLAHFTNLVKMPVYEPIVDTADILLIDDEKTYALIEKLFAFAAENFTSRLINIGMDEAHMVGLGAYLDRHGYCDRFELLLRHLSRVAEIAKKYGFRPHMWSDMFFRLANHGEYYKKDMHIAPEIREKVPENIGLTYWDYYNEKPEVYDSMLASHKEFGREVWFAGGAWCWNGFTPVYGKTRRAMKPAMESVRKNGIENVFITMWGDNGKECSFFSMLPMLYEIRQYADGNFDKEKISRGFYELTGYKAEDFELLCLPDSTAQMLNGTKMENPSKCLLYSDCFLGIFDTEAEAEGKLPYEEYARKLSDAAGRMGEFGYLFASQSALCSLMEFKSLLGVRTRAAYRSGDKKAIAALTEEYRTAQERLENFYGKFRTLWFTENKAIGWEVQEVRLGGLMLRLRSCRERLEAFAAGKIDRIEELEEEILPFGYDAVFSNFYRGLVSRSEL</sequence>
<reference evidence="5" key="2">
    <citation type="journal article" date="2021" name="PeerJ">
        <title>Extensive microbial diversity within the chicken gut microbiome revealed by metagenomics and culture.</title>
        <authorList>
            <person name="Gilroy R."/>
            <person name="Ravi A."/>
            <person name="Getino M."/>
            <person name="Pursley I."/>
            <person name="Horton D.L."/>
            <person name="Alikhan N.F."/>
            <person name="Baker D."/>
            <person name="Gharbi K."/>
            <person name="Hall N."/>
            <person name="Watson M."/>
            <person name="Adriaenssens E.M."/>
            <person name="Foster-Nyarko E."/>
            <person name="Jarju S."/>
            <person name="Secka A."/>
            <person name="Antonio M."/>
            <person name="Oren A."/>
            <person name="Chaudhuri R.R."/>
            <person name="La Ragione R."/>
            <person name="Hildebrand F."/>
            <person name="Pallen M.J."/>
        </authorList>
    </citation>
    <scope>NUCLEOTIDE SEQUENCE</scope>
    <source>
        <strain evidence="5">11687</strain>
    </source>
</reference>
<feature type="domain" description="Glycoside hydrolase family 20 catalytic" evidence="3">
    <location>
        <begin position="22"/>
        <end position="157"/>
    </location>
</feature>
<evidence type="ECO:0000313" key="5">
    <source>
        <dbReference type="EMBL" id="HIU58866.1"/>
    </source>
</evidence>
<evidence type="ECO:0000259" key="3">
    <source>
        <dbReference type="Pfam" id="PF00728"/>
    </source>
</evidence>
<dbReference type="Gene3D" id="3.20.20.80">
    <property type="entry name" value="Glycosidases"/>
    <property type="match status" value="1"/>
</dbReference>
<comment type="similarity">
    <text evidence="1">Belongs to the glycosyl hydrolase 20 family.</text>
</comment>
<evidence type="ECO:0000256" key="1">
    <source>
        <dbReference type="ARBA" id="ARBA00006285"/>
    </source>
</evidence>
<feature type="domain" description="Glycoside Hydrolase 20C C-terminal" evidence="4">
    <location>
        <begin position="299"/>
        <end position="478"/>
    </location>
</feature>